<gene>
    <name evidence="6" type="ORF">EOD43_14440</name>
</gene>
<accession>A0A437MBC5</accession>
<feature type="domain" description="ABC transporter" evidence="5">
    <location>
        <begin position="2"/>
        <end position="221"/>
    </location>
</feature>
<dbReference type="Proteomes" id="UP000282971">
    <property type="component" value="Unassembled WGS sequence"/>
</dbReference>
<dbReference type="EMBL" id="SACN01000001">
    <property type="protein sequence ID" value="RVT94951.1"/>
    <property type="molecule type" value="Genomic_DNA"/>
</dbReference>
<dbReference type="Pfam" id="PF05686">
    <property type="entry name" value="Glyco_transf_90"/>
    <property type="match status" value="1"/>
</dbReference>
<comment type="caution">
    <text evidence="6">The sequence shown here is derived from an EMBL/GenBank/DDBJ whole genome shotgun (WGS) entry which is preliminary data.</text>
</comment>
<evidence type="ECO:0000313" key="7">
    <source>
        <dbReference type="Proteomes" id="UP000282971"/>
    </source>
</evidence>
<evidence type="ECO:0000256" key="1">
    <source>
        <dbReference type="ARBA" id="ARBA00005417"/>
    </source>
</evidence>
<dbReference type="Pfam" id="PF00005">
    <property type="entry name" value="ABC_tran"/>
    <property type="match status" value="1"/>
</dbReference>
<dbReference type="PROSITE" id="PS50893">
    <property type="entry name" value="ABC_TRANSPORTER_2"/>
    <property type="match status" value="1"/>
</dbReference>
<dbReference type="CDD" id="cd03220">
    <property type="entry name" value="ABC_KpsT_Wzt"/>
    <property type="match status" value="1"/>
</dbReference>
<name>A0A437MBC5_9SPHN</name>
<dbReference type="PROSITE" id="PS00211">
    <property type="entry name" value="ABC_TRANSPORTER_1"/>
    <property type="match status" value="1"/>
</dbReference>
<evidence type="ECO:0000259" key="5">
    <source>
        <dbReference type="PROSITE" id="PS50893"/>
    </source>
</evidence>
<dbReference type="GO" id="GO:0016020">
    <property type="term" value="C:membrane"/>
    <property type="evidence" value="ECO:0007669"/>
    <property type="project" value="InterPro"/>
</dbReference>
<reference evidence="6 7" key="1">
    <citation type="submission" date="2019-01" db="EMBL/GenBank/DDBJ databases">
        <authorList>
            <person name="Chen W.-M."/>
        </authorList>
    </citation>
    <scope>NUCLEOTIDE SEQUENCE [LARGE SCALE GENOMIC DNA]</scope>
    <source>
        <strain evidence="6 7">CCP-7</strain>
    </source>
</reference>
<evidence type="ECO:0000256" key="3">
    <source>
        <dbReference type="ARBA" id="ARBA00022741"/>
    </source>
</evidence>
<dbReference type="InterPro" id="IPR017871">
    <property type="entry name" value="ABC_transporter-like_CS"/>
</dbReference>
<dbReference type="InterPro" id="IPR027417">
    <property type="entry name" value="P-loop_NTPase"/>
</dbReference>
<dbReference type="PANTHER" id="PTHR46743:SF2">
    <property type="entry name" value="TEICHOIC ACIDS EXPORT ATP-BINDING PROTEIN TAGH"/>
    <property type="match status" value="1"/>
</dbReference>
<dbReference type="OrthoDB" id="9778870at2"/>
<proteinExistence type="inferred from homology"/>
<dbReference type="GO" id="GO:0016887">
    <property type="term" value="F:ATP hydrolysis activity"/>
    <property type="evidence" value="ECO:0007669"/>
    <property type="project" value="InterPro"/>
</dbReference>
<dbReference type="InterPro" id="IPR015860">
    <property type="entry name" value="ABC_transpr_TagH-like"/>
</dbReference>
<evidence type="ECO:0000256" key="4">
    <source>
        <dbReference type="ARBA" id="ARBA00022840"/>
    </source>
</evidence>
<comment type="similarity">
    <text evidence="1">Belongs to the ABC transporter superfamily.</text>
</comment>
<dbReference type="RefSeq" id="WP_127744527.1">
    <property type="nucleotide sequence ID" value="NZ_SACN01000001.1"/>
</dbReference>
<dbReference type="AlphaFoldDB" id="A0A437MBC5"/>
<keyword evidence="2" id="KW-0813">Transport</keyword>
<dbReference type="Gene3D" id="3.40.50.300">
    <property type="entry name" value="P-loop containing nucleotide triphosphate hydrolases"/>
    <property type="match status" value="1"/>
</dbReference>
<protein>
    <submittedName>
        <fullName evidence="6">ATP-binding cassette domain-containing protein</fullName>
    </submittedName>
</protein>
<dbReference type="InterPro" id="IPR003439">
    <property type="entry name" value="ABC_transporter-like_ATP-bd"/>
</dbReference>
<dbReference type="InterPro" id="IPR006598">
    <property type="entry name" value="CAP10"/>
</dbReference>
<organism evidence="6 7">
    <name type="scientific">Sphingomonas crocodyli</name>
    <dbReference type="NCBI Taxonomy" id="1979270"/>
    <lineage>
        <taxon>Bacteria</taxon>
        <taxon>Pseudomonadati</taxon>
        <taxon>Pseudomonadota</taxon>
        <taxon>Alphaproteobacteria</taxon>
        <taxon>Sphingomonadales</taxon>
        <taxon>Sphingomonadaceae</taxon>
        <taxon>Sphingomonas</taxon>
    </lineage>
</organism>
<dbReference type="GO" id="GO:0140359">
    <property type="term" value="F:ABC-type transporter activity"/>
    <property type="evidence" value="ECO:0007669"/>
    <property type="project" value="InterPro"/>
</dbReference>
<keyword evidence="3" id="KW-0547">Nucleotide-binding</keyword>
<dbReference type="SMART" id="SM00672">
    <property type="entry name" value="CAP10"/>
    <property type="match status" value="1"/>
</dbReference>
<dbReference type="SUPFAM" id="SSF52540">
    <property type="entry name" value="P-loop containing nucleoside triphosphate hydrolases"/>
    <property type="match status" value="1"/>
</dbReference>
<evidence type="ECO:0000313" key="6">
    <source>
        <dbReference type="EMBL" id="RVT94951.1"/>
    </source>
</evidence>
<dbReference type="GO" id="GO:0005524">
    <property type="term" value="F:ATP binding"/>
    <property type="evidence" value="ECO:0007669"/>
    <property type="project" value="UniProtKB-KW"/>
</dbReference>
<dbReference type="InterPro" id="IPR050683">
    <property type="entry name" value="Bact_Polysacc_Export_ATP-bd"/>
</dbReference>
<keyword evidence="7" id="KW-1185">Reference proteome</keyword>
<keyword evidence="4 6" id="KW-0067">ATP-binding</keyword>
<sequence>MIRLEHVRRSYPTHHGSVTVLKDVNFQIERGERVGILGKNGAGKSTMIRLISGAEKPNSGRIIRDMSVSWPLAFGGGFQGALTGIDNLRFICRIYGQDWRDHIDYVEEFTELGRFMREPMSTYSSGMRSRLAFALSMVIDFDCFLIDEIMAVGDHRFHERCHIELFEKRANHAMIFVSHDPGFLRDSCRRISVLSDGLLHNFDDLEHGFEFYYHGQALPPQVEAPQIEETQMDAPQERVLDDRRHDFVRIVFGPDHAGVNMPIDITDPNAVARWVFGHPLNSDPIVAQYRLDRKVTADELTLLWALFGSLVPGNHVDRSLHGVLADYAETRIGCDVSRTFLQTFERYAPLEGPNGVWAHMSSEGSAIRRITSFHHVPTGRELPLRVEFSRPSTHVHEENELAEFTIGEEGVTCRLLTSLPINYTSRMFAVYPIIMPYLEHCDLSGSFDISLGDEGVMGRALSFCSVLRDYLVADPYFIQTAGYAQERQSYGIAHRWDELKDQAYWRGTDTGVFRYRTYAAAPRVAAALMSRERPDILDARITRIELRPGHIEKEAWYHEMGLMGPEEDQANILNYRYQIDIDGNTNTWSSLFLKLLTGTPVLKVESEFGFRQWYYDLLVPWENYVPVASDASDLIEKIEWLRANPEQARKIGLAGRRLADSVTYEESIKESHATLARLVALNRRRNI</sequence>
<evidence type="ECO:0000256" key="2">
    <source>
        <dbReference type="ARBA" id="ARBA00022448"/>
    </source>
</evidence>
<dbReference type="InterPro" id="IPR003593">
    <property type="entry name" value="AAA+_ATPase"/>
</dbReference>
<dbReference type="SMART" id="SM00382">
    <property type="entry name" value="AAA"/>
    <property type="match status" value="1"/>
</dbReference>
<dbReference type="PANTHER" id="PTHR46743">
    <property type="entry name" value="TEICHOIC ACIDS EXPORT ATP-BINDING PROTEIN TAGH"/>
    <property type="match status" value="1"/>
</dbReference>